<evidence type="ECO:0000313" key="1">
    <source>
        <dbReference type="EMBL" id="KAK1136822.1"/>
    </source>
</evidence>
<evidence type="ECO:0000313" key="2">
    <source>
        <dbReference type="Proteomes" id="UP001177670"/>
    </source>
</evidence>
<comment type="caution">
    <text evidence="1">The sequence shown here is derived from an EMBL/GenBank/DDBJ whole genome shotgun (WGS) entry which is preliminary data.</text>
</comment>
<dbReference type="EMBL" id="JAHYIQ010000001">
    <property type="protein sequence ID" value="KAK1136822.1"/>
    <property type="molecule type" value="Genomic_DNA"/>
</dbReference>
<dbReference type="Proteomes" id="UP001177670">
    <property type="component" value="Unassembled WGS sequence"/>
</dbReference>
<dbReference type="AlphaFoldDB" id="A0AA40GFN3"/>
<organism evidence="1 2">
    <name type="scientific">Melipona bicolor</name>
    <dbReference type="NCBI Taxonomy" id="60889"/>
    <lineage>
        <taxon>Eukaryota</taxon>
        <taxon>Metazoa</taxon>
        <taxon>Ecdysozoa</taxon>
        <taxon>Arthropoda</taxon>
        <taxon>Hexapoda</taxon>
        <taxon>Insecta</taxon>
        <taxon>Pterygota</taxon>
        <taxon>Neoptera</taxon>
        <taxon>Endopterygota</taxon>
        <taxon>Hymenoptera</taxon>
        <taxon>Apocrita</taxon>
        <taxon>Aculeata</taxon>
        <taxon>Apoidea</taxon>
        <taxon>Anthophila</taxon>
        <taxon>Apidae</taxon>
        <taxon>Melipona</taxon>
    </lineage>
</organism>
<keyword evidence="2" id="KW-1185">Reference proteome</keyword>
<proteinExistence type="predicted"/>
<gene>
    <name evidence="1" type="ORF">K0M31_001358</name>
</gene>
<name>A0AA40GFN3_9HYME</name>
<sequence length="99" mass="11290">MTPAETRNVIWGKDIGLGHDRHVTTTMTYVDPPSGPGFRAGRESGPAIDVPVFFKDPVQHLFHHGPKRSEAYFGRMVDHCAIKMQPHFWNESQRHQDPQ</sequence>
<reference evidence="1" key="1">
    <citation type="submission" date="2021-10" db="EMBL/GenBank/DDBJ databases">
        <title>Melipona bicolor Genome sequencing and assembly.</title>
        <authorList>
            <person name="Araujo N.S."/>
            <person name="Arias M.C."/>
        </authorList>
    </citation>
    <scope>NUCLEOTIDE SEQUENCE</scope>
    <source>
        <strain evidence="1">USP_2M_L1-L4_2017</strain>
        <tissue evidence="1">Whole body</tissue>
    </source>
</reference>
<accession>A0AA40GFN3</accession>
<protein>
    <submittedName>
        <fullName evidence="1">Uncharacterized protein</fullName>
    </submittedName>
</protein>